<reference evidence="5" key="1">
    <citation type="journal article" date="2019" name="Int. J. Syst. Evol. Microbiol.">
        <title>The Global Catalogue of Microorganisms (GCM) 10K type strain sequencing project: providing services to taxonomists for standard genome sequencing and annotation.</title>
        <authorList>
            <consortium name="The Broad Institute Genomics Platform"/>
            <consortium name="The Broad Institute Genome Sequencing Center for Infectious Disease"/>
            <person name="Wu L."/>
            <person name="Ma J."/>
        </authorList>
    </citation>
    <scope>NUCLEOTIDE SEQUENCE [LARGE SCALE GENOMIC DNA]</scope>
    <source>
        <strain evidence="5">CECT 8289</strain>
    </source>
</reference>
<feature type="domain" description="LTD" evidence="3">
    <location>
        <begin position="320"/>
        <end position="435"/>
    </location>
</feature>
<sequence length="868" mass="94051">MKKIVLASYFITTTFFASKAQLIDNFADGNFTANPTWVGGTADFTVNAAFQLQSNNTVVNSGYYLSTASTLAATAQWDFYCNLTFNPSGANFVDVFLTASASDLTLNSTTGYFVRIGNTLDEICLYKKDATGVVTKIIDGVDAVLNTSNNVMKIRVVRNSANLWTLSRDLTGTGNSYVTEGTVTDNTYNTSAFFGILIRQSTASFFQRHFFDDIQVQTFVPDVTPPSITTVTALTANTVDVLFNEPVDVTTAQLASNYIVSNAVGTPTTAVRDAVNTALVHLTFANNLPIRTNLTLTINGVADVAGNILNNGTRTFLYFVPLQYDVVIDEIMADPTPVVSLPTNEWLELRNNTTFPINLQNWRLGKSTGESGAMPNYILPPGGFVIVCTGSAVAAMSVYGPTIAVTSFPSLNNDADRIYVKAPQGLIVHSVGYTDAWYKNELKKDGGWTLEMIDTKNPCTGINNWKASTDARGGTPGTINSADAVNPDNANPKLVRAYAPNANNIVLVFDEPLDSTKAAVAASYTISNGIGVPTTATPLSIAFDRVQLTFSTALAANTVYTVTATAVTDCSGNAIGVNNTAKVGFPVRMDSTDMVVNEILFNPTPTGVDYVEFYNRSKKILNLKNAYIANRNTSGIIASITQFSTEDYLLFPDEYIVVTSDPTIVKQQFVANNPTAFIQISTPSFNDDKSNVILLNEQGLIVDEVAYSDKWHFALISNTEGVSLERIDPNAASVQANFHSAASSVGYGTPTYKNSQYKIDAEVKGDITITPAIVSPDNDGFDDFATIQYSFPEPGYVANITIFDAAGRPVRYLQRNALNGLKGSYRWDGLGEKNQVLPVGIYIIYTEVFNLQGKTKKFKNTIVVARRN</sequence>
<dbReference type="Gene3D" id="2.60.40.1220">
    <property type="match status" value="2"/>
</dbReference>
<accession>A0ABV8QRU1</accession>
<evidence type="ECO:0000256" key="2">
    <source>
        <dbReference type="SAM" id="SignalP"/>
    </source>
</evidence>
<dbReference type="EMBL" id="JBHSCZ010000002">
    <property type="protein sequence ID" value="MFC4262809.1"/>
    <property type="molecule type" value="Genomic_DNA"/>
</dbReference>
<dbReference type="InterPro" id="IPR036415">
    <property type="entry name" value="Lamin_tail_dom_sf"/>
</dbReference>
<keyword evidence="5" id="KW-1185">Reference proteome</keyword>
<comment type="caution">
    <text evidence="4">The sequence shown here is derived from an EMBL/GenBank/DDBJ whole genome shotgun (WGS) entry which is preliminary data.</text>
</comment>
<feature type="domain" description="LTD" evidence="3">
    <location>
        <begin position="573"/>
        <end position="709"/>
    </location>
</feature>
<organism evidence="4 5">
    <name type="scientific">Ferruginibacter yonginensis</name>
    <dbReference type="NCBI Taxonomy" id="1310416"/>
    <lineage>
        <taxon>Bacteria</taxon>
        <taxon>Pseudomonadati</taxon>
        <taxon>Bacteroidota</taxon>
        <taxon>Chitinophagia</taxon>
        <taxon>Chitinophagales</taxon>
        <taxon>Chitinophagaceae</taxon>
        <taxon>Ferruginibacter</taxon>
    </lineage>
</organism>
<dbReference type="InterPro" id="IPR032812">
    <property type="entry name" value="SbsA_Ig"/>
</dbReference>
<protein>
    <submittedName>
        <fullName evidence="4">Lamin tail domain-containing protein</fullName>
    </submittedName>
</protein>
<dbReference type="PROSITE" id="PS51841">
    <property type="entry name" value="LTD"/>
    <property type="match status" value="2"/>
</dbReference>
<dbReference type="Gene3D" id="2.60.40.4070">
    <property type="match status" value="1"/>
</dbReference>
<dbReference type="Proteomes" id="UP001595907">
    <property type="component" value="Unassembled WGS sequence"/>
</dbReference>
<dbReference type="InterPro" id="IPR014755">
    <property type="entry name" value="Cu-Rt/internalin_Ig-like"/>
</dbReference>
<keyword evidence="1 2" id="KW-0732">Signal</keyword>
<evidence type="ECO:0000259" key="3">
    <source>
        <dbReference type="PROSITE" id="PS51841"/>
    </source>
</evidence>
<feature type="signal peptide" evidence="2">
    <location>
        <begin position="1"/>
        <end position="20"/>
    </location>
</feature>
<name>A0ABV8QRU1_9BACT</name>
<dbReference type="InterPro" id="IPR001322">
    <property type="entry name" value="Lamin_tail_dom"/>
</dbReference>
<dbReference type="SUPFAM" id="SSF74853">
    <property type="entry name" value="Lamin A/C globular tail domain"/>
    <property type="match status" value="1"/>
</dbReference>
<dbReference type="Pfam" id="PF00932">
    <property type="entry name" value="LTD"/>
    <property type="match status" value="2"/>
</dbReference>
<feature type="chain" id="PRO_5045849149" evidence="2">
    <location>
        <begin position="21"/>
        <end position="868"/>
    </location>
</feature>
<evidence type="ECO:0000313" key="5">
    <source>
        <dbReference type="Proteomes" id="UP001595907"/>
    </source>
</evidence>
<evidence type="ECO:0000256" key="1">
    <source>
        <dbReference type="ARBA" id="ARBA00022729"/>
    </source>
</evidence>
<proteinExistence type="predicted"/>
<dbReference type="RefSeq" id="WP_379708620.1">
    <property type="nucleotide sequence ID" value="NZ_JBHSCZ010000002.1"/>
</dbReference>
<evidence type="ECO:0000313" key="4">
    <source>
        <dbReference type="EMBL" id="MFC4262809.1"/>
    </source>
</evidence>
<gene>
    <name evidence="4" type="ORF">ACFOWM_07975</name>
</gene>
<dbReference type="Pfam" id="PF13205">
    <property type="entry name" value="Big_5"/>
    <property type="match status" value="2"/>
</dbReference>